<dbReference type="InterPro" id="IPR050595">
    <property type="entry name" value="Bact_response_regulator"/>
</dbReference>
<protein>
    <recommendedName>
        <fullName evidence="3">Response regulatory domain-containing protein</fullName>
    </recommendedName>
</protein>
<feature type="modified residue" description="4-aspartylphosphate" evidence="2">
    <location>
        <position position="58"/>
    </location>
</feature>
<dbReference type="InterPro" id="IPR011006">
    <property type="entry name" value="CheY-like_superfamily"/>
</dbReference>
<feature type="modified residue" description="4-aspartylphosphate" evidence="2">
    <location>
        <position position="190"/>
    </location>
</feature>
<dbReference type="Pfam" id="PF00072">
    <property type="entry name" value="Response_reg"/>
    <property type="match status" value="2"/>
</dbReference>
<evidence type="ECO:0000259" key="3">
    <source>
        <dbReference type="PROSITE" id="PS50110"/>
    </source>
</evidence>
<name>A0A1F7UW07_9BACT</name>
<comment type="caution">
    <text evidence="4">The sequence shown here is derived from an EMBL/GenBank/DDBJ whole genome shotgun (WGS) entry which is preliminary data.</text>
</comment>
<proteinExistence type="predicted"/>
<dbReference type="PROSITE" id="PS50110">
    <property type="entry name" value="RESPONSE_REGULATORY"/>
    <property type="match status" value="2"/>
</dbReference>
<dbReference type="EMBL" id="MGEK01000021">
    <property type="protein sequence ID" value="OGL82455.1"/>
    <property type="molecule type" value="Genomic_DNA"/>
</dbReference>
<evidence type="ECO:0000313" key="4">
    <source>
        <dbReference type="EMBL" id="OGL82455.1"/>
    </source>
</evidence>
<keyword evidence="1 2" id="KW-0597">Phosphoprotein</keyword>
<dbReference type="SUPFAM" id="SSF52172">
    <property type="entry name" value="CheY-like"/>
    <property type="match status" value="2"/>
</dbReference>
<gene>
    <name evidence="4" type="ORF">A2936_02000</name>
</gene>
<dbReference type="GO" id="GO:0000160">
    <property type="term" value="P:phosphorelay signal transduction system"/>
    <property type="evidence" value="ECO:0007669"/>
    <property type="project" value="InterPro"/>
</dbReference>
<reference evidence="4 5" key="1">
    <citation type="journal article" date="2016" name="Nat. Commun.">
        <title>Thousands of microbial genomes shed light on interconnected biogeochemical processes in an aquifer system.</title>
        <authorList>
            <person name="Anantharaman K."/>
            <person name="Brown C.T."/>
            <person name="Hug L.A."/>
            <person name="Sharon I."/>
            <person name="Castelle C.J."/>
            <person name="Probst A.J."/>
            <person name="Thomas B.C."/>
            <person name="Singh A."/>
            <person name="Wilkins M.J."/>
            <person name="Karaoz U."/>
            <person name="Brodie E.L."/>
            <person name="Williams K.H."/>
            <person name="Hubbard S.S."/>
            <person name="Banfield J.F."/>
        </authorList>
    </citation>
    <scope>NUCLEOTIDE SEQUENCE [LARGE SCALE GENOMIC DNA]</scope>
</reference>
<sequence>MLQTSAKRTILIVEDEPFLCEMYKTKFESLGYKVLTTENGEQGIEMMRKEKPDLVLLDIIMPVLDGYSVLKIVRNDPELKHQLIVIFSNLGQEEEVVKGMQLGADDYLVKSDHTPSELLKKIETVLAKGKSDRADAAKPIRVLLIEDTREIIEIYTERFKHENFECQVAENGAWGIKVAQTEPFDIILLDLMMPALNGLEALKTLRATPKLKDIPIIVLSNSAEPHDIEEAKKLGATDVFLKPRVTPSQIVNRIRELVKR</sequence>
<accession>A0A1F7UW07</accession>
<feature type="domain" description="Response regulatory" evidence="3">
    <location>
        <begin position="9"/>
        <end position="125"/>
    </location>
</feature>
<evidence type="ECO:0000313" key="5">
    <source>
        <dbReference type="Proteomes" id="UP000176846"/>
    </source>
</evidence>
<evidence type="ECO:0000256" key="2">
    <source>
        <dbReference type="PROSITE-ProRule" id="PRU00169"/>
    </source>
</evidence>
<dbReference type="PANTHER" id="PTHR44591">
    <property type="entry name" value="STRESS RESPONSE REGULATOR PROTEIN 1"/>
    <property type="match status" value="1"/>
</dbReference>
<organism evidence="4 5">
    <name type="scientific">Candidatus Uhrbacteria bacterium RIFCSPLOWO2_01_FULL_47_25</name>
    <dbReference type="NCBI Taxonomy" id="1802402"/>
    <lineage>
        <taxon>Bacteria</taxon>
        <taxon>Candidatus Uhriibacteriota</taxon>
    </lineage>
</organism>
<dbReference type="Gene3D" id="3.40.50.2300">
    <property type="match status" value="2"/>
</dbReference>
<dbReference type="InterPro" id="IPR001789">
    <property type="entry name" value="Sig_transdc_resp-reg_receiver"/>
</dbReference>
<feature type="domain" description="Response regulatory" evidence="3">
    <location>
        <begin position="141"/>
        <end position="257"/>
    </location>
</feature>
<dbReference type="Proteomes" id="UP000176846">
    <property type="component" value="Unassembled WGS sequence"/>
</dbReference>
<dbReference type="CDD" id="cd00156">
    <property type="entry name" value="REC"/>
    <property type="match status" value="1"/>
</dbReference>
<dbReference type="SMART" id="SM00448">
    <property type="entry name" value="REC"/>
    <property type="match status" value="2"/>
</dbReference>
<dbReference type="AlphaFoldDB" id="A0A1F7UW07"/>
<evidence type="ECO:0000256" key="1">
    <source>
        <dbReference type="ARBA" id="ARBA00022553"/>
    </source>
</evidence>
<dbReference type="PANTHER" id="PTHR44591:SF3">
    <property type="entry name" value="RESPONSE REGULATORY DOMAIN-CONTAINING PROTEIN"/>
    <property type="match status" value="1"/>
</dbReference>
<dbReference type="CDD" id="cd17574">
    <property type="entry name" value="REC_OmpR"/>
    <property type="match status" value="1"/>
</dbReference>